<dbReference type="InterPro" id="IPR051172">
    <property type="entry name" value="Chlamydia_OmcB"/>
</dbReference>
<evidence type="ECO:0000259" key="1">
    <source>
        <dbReference type="Pfam" id="PF01345"/>
    </source>
</evidence>
<dbReference type="EMBL" id="NGJZ01000001">
    <property type="protein sequence ID" value="RSU08161.1"/>
    <property type="molecule type" value="Genomic_DNA"/>
</dbReference>
<keyword evidence="3" id="KW-1185">Reference proteome</keyword>
<dbReference type="InterPro" id="IPR026466">
    <property type="entry name" value="Fim_isopep_form_D2_dom"/>
</dbReference>
<dbReference type="Pfam" id="PF01345">
    <property type="entry name" value="DUF11"/>
    <property type="match status" value="1"/>
</dbReference>
<sequence>MKKKWCLGIGLVGISLFLSIVVTSAQVYLKKNSQKQSITMIETPITKQKRSQSVLQIKSVKSEVMDGVGQMDEEDEPGYDASNKNGRVRSFDSVVYHLSPVITSSNQIDKYTNIVYKITGDIQNGVSSSGKRLNAKFSAADFGVFDLAKKTSTMSAEYKTDGSGNVFTSTTTPTFPISMEVKGATNNTKLRSSFKIQIVSAQKMNDSGQAEGPVIDLTKENVIKQVEFSPVIVSSKVNLYARIAHRTDGQKDFNRATGTTDYPDSDIGFSGVALGIKPFRQDKSLKGVSFPDENQDINVKINQKIAYKKNGSNTQKILQLGEGKDQLPLWVLNYGNFRAGNFTPNNVQNNLYKNYLQPQHDYIQVPFSYGANLEVNDRVVSSVYKTGDIKMERSENNGFVMKFNQFEISDYFPQTNSGAQGGDFYYTNRNILMFASGGIDFVQPYTYLTNQAKSDGTLYYTTEIDAVEYVDATEKKVLLKSDVASATWSRTATPNGLLNSFMPLKGIGNRQFGTQIQGWIPSHDGVATTNQKLEGWAYLDSGAIGWSEAFTFTRWNPAGLIYDKTRTISYIRDVDDMGKANQVVAMYGIKKNKVYPADVLNNAIPDDYKWYTDLSQIVDVTQISAIKTLYTPPSGLSNSTIRIRSILPLQVVGKTGVKDELGNPFIILNTNYAKFHDSYQSSNRNPYTPSTYDEQRNVVSRGNQTYGDTFSVAPFNVTIGKTTANGSTNFNSGNKVDWVLTPDVSSKAEGALPKIEYEIRDVLPKGMQYLVGSAKFGHIAREPDDIIENTKGETQLIWKMKEQTINAPKEKLTYQTRFRQSQISFDAGGNGLLQTSAEILAEGDSTEKILRTSTKEILVKKSLSWSIDKEVNFKYLESAHSELEYTLTVYNGTAADMQEVKLLDILPQNNYLNSHISGKYYLKDATLPDGNCQIYYTESSIDPTVDPQNIQPQTDPNWKIFHSNKKEKVAAKSILYVFDKVANEQQIPVKFTLQLDNMKPGDVLNNRVVGNSSRGVSAESNIHSTAVINRSIRGNVWYDVNYDGERSLAEPVYTKMPVYVYQVLATGQLNTLEMNQRGEPLVSSSGASLIKTDSLGNYQIDALPSGDYVVGFGVKEQIDNKELYITKPEAKDVLSTHSSKVSLTQTFNNTILTPIEKKYHLPTALETTTANFIQDYVHLGVLKDPEITIQKNIYKLDENGQKIELHQTDSRVGERLYYELTLQNTQDYSMLQQIKIQEKLPPGFAYQLGSLMINRGEESQSSLPDASFSNNELLLKNLVLGSKEVMHLSFQVLVTPEASGKMANQTTISGQSVKGNYKEKTKLIETTVSPLAKISKTANTKIVKIGEEITYTLQIENEQGGGNWQKIQLQDVLPKELSYQASSTKVDGVTVADKEIWQGNILTFKWNQLYSNEKKILTFRAKVKNIDSQFEIKNSAVVHGVDRDQKNYEVKSQLILATKYVRLYLRQVVEQSNLELVPPIQGFVWARNSSIPSKQVFKEYALKVNSISKEQQMENNFSKELLWMDGEKPQVKIQLLVPEYFTYTGYTASEDFRRQMYKKMDIEQATIHFGTQREKYVTLYIKGNTEQPAPYSWAYKLPFHQLK</sequence>
<dbReference type="RefSeq" id="WP_126822495.1">
    <property type="nucleotide sequence ID" value="NZ_JBHLWU010000001.1"/>
</dbReference>
<evidence type="ECO:0000313" key="2">
    <source>
        <dbReference type="EMBL" id="RSU08161.1"/>
    </source>
</evidence>
<gene>
    <name evidence="2" type="ORF">CBF30_02650</name>
</gene>
<feature type="domain" description="DUF11" evidence="1">
    <location>
        <begin position="1333"/>
        <end position="1447"/>
    </location>
</feature>
<accession>A0A430AJ90</accession>
<dbReference type="NCBIfam" id="TIGR01451">
    <property type="entry name" value="B_ant_repeat"/>
    <property type="match status" value="1"/>
</dbReference>
<dbReference type="PANTHER" id="PTHR34819">
    <property type="entry name" value="LARGE CYSTEINE-RICH PERIPLASMIC PROTEIN OMCB"/>
    <property type="match status" value="1"/>
</dbReference>
<dbReference type="InterPro" id="IPR047589">
    <property type="entry name" value="DUF11_rpt"/>
</dbReference>
<dbReference type="Gene3D" id="2.60.40.10">
    <property type="entry name" value="Immunoglobulins"/>
    <property type="match status" value="1"/>
</dbReference>
<dbReference type="NCBIfam" id="TIGR04226">
    <property type="entry name" value="RrgB_K2N_iso_D2"/>
    <property type="match status" value="1"/>
</dbReference>
<dbReference type="InterPro" id="IPR013783">
    <property type="entry name" value="Ig-like_fold"/>
</dbReference>
<dbReference type="Gene3D" id="2.60.40.740">
    <property type="match status" value="1"/>
</dbReference>
<dbReference type="Proteomes" id="UP000288669">
    <property type="component" value="Unassembled WGS sequence"/>
</dbReference>
<dbReference type="OrthoDB" id="1751088at2"/>
<dbReference type="PANTHER" id="PTHR34819:SF3">
    <property type="entry name" value="CELL SURFACE PROTEIN"/>
    <property type="match status" value="1"/>
</dbReference>
<proteinExistence type="predicted"/>
<protein>
    <recommendedName>
        <fullName evidence="1">DUF11 domain-containing protein</fullName>
    </recommendedName>
</protein>
<reference evidence="2 3" key="1">
    <citation type="submission" date="2017-05" db="EMBL/GenBank/DDBJ databases">
        <title>Vagococcus spp. assemblies.</title>
        <authorList>
            <person name="Gulvik C.A."/>
        </authorList>
    </citation>
    <scope>NUCLEOTIDE SEQUENCE [LARGE SCALE GENOMIC DNA]</scope>
    <source>
        <strain evidence="2 3">DSM 24756</strain>
    </source>
</reference>
<evidence type="ECO:0000313" key="3">
    <source>
        <dbReference type="Proteomes" id="UP000288669"/>
    </source>
</evidence>
<organism evidence="2 3">
    <name type="scientific">Vagococcus entomophilus</name>
    <dbReference type="NCBI Taxonomy" id="1160095"/>
    <lineage>
        <taxon>Bacteria</taxon>
        <taxon>Bacillati</taxon>
        <taxon>Bacillota</taxon>
        <taxon>Bacilli</taxon>
        <taxon>Lactobacillales</taxon>
        <taxon>Enterococcaceae</taxon>
        <taxon>Vagococcus</taxon>
    </lineage>
</organism>
<comment type="caution">
    <text evidence="2">The sequence shown here is derived from an EMBL/GenBank/DDBJ whole genome shotgun (WGS) entry which is preliminary data.</text>
</comment>
<name>A0A430AJ90_9ENTE</name>
<dbReference type="SUPFAM" id="SSF117074">
    <property type="entry name" value="Hypothetical protein PA1324"/>
    <property type="match status" value="1"/>
</dbReference>
<dbReference type="InterPro" id="IPR001434">
    <property type="entry name" value="OmcB-like_DUF11"/>
</dbReference>